<evidence type="ECO:0000256" key="10">
    <source>
        <dbReference type="ARBA" id="ARBA00048731"/>
    </source>
</evidence>
<dbReference type="PROSITE" id="PS00670">
    <property type="entry name" value="D_2_HYDROXYACID_DH_2"/>
    <property type="match status" value="1"/>
</dbReference>
<dbReference type="CDD" id="cd04902">
    <property type="entry name" value="ACT_3PGDH-xct"/>
    <property type="match status" value="1"/>
</dbReference>
<dbReference type="UniPathway" id="UPA00135">
    <property type="reaction ID" value="UER00196"/>
</dbReference>
<evidence type="ECO:0000256" key="6">
    <source>
        <dbReference type="ARBA" id="ARBA00023002"/>
    </source>
</evidence>
<dbReference type="Gene3D" id="3.30.1330.90">
    <property type="entry name" value="D-3-phosphoglycerate dehydrogenase, domain 3"/>
    <property type="match status" value="1"/>
</dbReference>
<evidence type="ECO:0000256" key="7">
    <source>
        <dbReference type="ARBA" id="ARBA00023027"/>
    </source>
</evidence>
<dbReference type="InterPro" id="IPR029752">
    <property type="entry name" value="D-isomer_DH_CS1"/>
</dbReference>
<dbReference type="SUPFAM" id="SSF55021">
    <property type="entry name" value="ACT-like"/>
    <property type="match status" value="1"/>
</dbReference>
<dbReference type="FunFam" id="3.40.50.720:FF:000021">
    <property type="entry name" value="D-3-phosphoglycerate dehydrogenase"/>
    <property type="match status" value="1"/>
</dbReference>
<dbReference type="Gene3D" id="3.40.50.720">
    <property type="entry name" value="NAD(P)-binding Rossmann-like Domain"/>
    <property type="match status" value="2"/>
</dbReference>
<dbReference type="InterPro" id="IPR045865">
    <property type="entry name" value="ACT-like_dom_sf"/>
</dbReference>
<evidence type="ECO:0000256" key="4">
    <source>
        <dbReference type="ARBA" id="ARBA00021582"/>
    </source>
</evidence>
<dbReference type="EC" id="1.1.1.95" evidence="11"/>
<evidence type="ECO:0000313" key="14">
    <source>
        <dbReference type="Proteomes" id="UP000662904"/>
    </source>
</evidence>
<evidence type="ECO:0000313" key="13">
    <source>
        <dbReference type="EMBL" id="QSQ10020.1"/>
    </source>
</evidence>
<evidence type="ECO:0000256" key="9">
    <source>
        <dbReference type="ARBA" id="ARBA00048126"/>
    </source>
</evidence>
<dbReference type="KEGG" id="kme:H0A61_02412"/>
<dbReference type="SUPFAM" id="SSF52283">
    <property type="entry name" value="Formate/glycerate dehydrogenase catalytic domain-like"/>
    <property type="match status" value="1"/>
</dbReference>
<evidence type="ECO:0000256" key="3">
    <source>
        <dbReference type="ARBA" id="ARBA00005854"/>
    </source>
</evidence>
<comment type="similarity">
    <text evidence="3 11">Belongs to the D-isomer specific 2-hydroxyacid dehydrogenase family.</text>
</comment>
<dbReference type="InterPro" id="IPR045626">
    <property type="entry name" value="PGDH_ASB_dom"/>
</dbReference>
<dbReference type="GO" id="GO:0006564">
    <property type="term" value="P:L-serine biosynthetic process"/>
    <property type="evidence" value="ECO:0007669"/>
    <property type="project" value="UniProtKB-UniRule"/>
</dbReference>
<dbReference type="InterPro" id="IPR002912">
    <property type="entry name" value="ACT_dom"/>
</dbReference>
<dbReference type="PANTHER" id="PTHR42789:SF1">
    <property type="entry name" value="D-ISOMER SPECIFIC 2-HYDROXYACID DEHYDROGENASE FAMILY PROTEIN (AFU_ORTHOLOGUE AFUA_6G10090)"/>
    <property type="match status" value="1"/>
</dbReference>
<evidence type="ECO:0000259" key="12">
    <source>
        <dbReference type="PROSITE" id="PS51671"/>
    </source>
</evidence>
<comment type="catalytic activity">
    <reaction evidence="10 11">
        <text>(2R)-3-phosphoglycerate + NAD(+) = 3-phosphooxypyruvate + NADH + H(+)</text>
        <dbReference type="Rhea" id="RHEA:12641"/>
        <dbReference type="ChEBI" id="CHEBI:15378"/>
        <dbReference type="ChEBI" id="CHEBI:18110"/>
        <dbReference type="ChEBI" id="CHEBI:57540"/>
        <dbReference type="ChEBI" id="CHEBI:57945"/>
        <dbReference type="ChEBI" id="CHEBI:58272"/>
        <dbReference type="EC" id="1.1.1.95"/>
    </reaction>
</comment>
<evidence type="ECO:0000256" key="11">
    <source>
        <dbReference type="RuleBase" id="RU363003"/>
    </source>
</evidence>
<dbReference type="FunFam" id="3.30.1330.90:FF:000003">
    <property type="entry name" value="D-3-phosphoglycerate dehydrogenase"/>
    <property type="match status" value="1"/>
</dbReference>
<reference evidence="13" key="1">
    <citation type="submission" date="2020-07" db="EMBL/GenBank/DDBJ databases">
        <title>Koleobacter methoxysyntrophicus gen. nov., sp. nov., a novel anaerobic bacterium isolated from deep subsurface oil field and proposal of Koleobacterales ord. nov. in the phylum Firmicutes.</title>
        <authorList>
            <person name="Sakamoto S."/>
            <person name="Tamaki H."/>
        </authorList>
    </citation>
    <scope>NUCLEOTIDE SEQUENCE</scope>
    <source>
        <strain evidence="13">NRmbB1</strain>
    </source>
</reference>
<name>A0A8A0RR41_9FIRM</name>
<dbReference type="InterPro" id="IPR006236">
    <property type="entry name" value="PGDH"/>
</dbReference>
<dbReference type="RefSeq" id="WP_206707344.1">
    <property type="nucleotide sequence ID" value="NZ_CP059066.1"/>
</dbReference>
<dbReference type="NCBIfam" id="TIGR01327">
    <property type="entry name" value="PGDH"/>
    <property type="match status" value="1"/>
</dbReference>
<dbReference type="InterPro" id="IPR029753">
    <property type="entry name" value="D-isomer_DH_CS"/>
</dbReference>
<dbReference type="Pfam" id="PF01842">
    <property type="entry name" value="ACT"/>
    <property type="match status" value="1"/>
</dbReference>
<dbReference type="InterPro" id="IPR029009">
    <property type="entry name" value="ASB_dom_sf"/>
</dbReference>
<keyword evidence="5 11" id="KW-0028">Amino-acid biosynthesis</keyword>
<dbReference type="PROSITE" id="PS51671">
    <property type="entry name" value="ACT"/>
    <property type="match status" value="1"/>
</dbReference>
<proteinExistence type="inferred from homology"/>
<keyword evidence="7 11" id="KW-0520">NAD</keyword>
<dbReference type="InterPro" id="IPR036291">
    <property type="entry name" value="NAD(P)-bd_dom_sf"/>
</dbReference>
<dbReference type="Pfam" id="PF00389">
    <property type="entry name" value="2-Hacid_dh"/>
    <property type="match status" value="1"/>
</dbReference>
<dbReference type="AlphaFoldDB" id="A0A8A0RR41"/>
<dbReference type="InterPro" id="IPR050857">
    <property type="entry name" value="D-2-hydroxyacid_DH"/>
</dbReference>
<dbReference type="InterPro" id="IPR006139">
    <property type="entry name" value="D-isomer_2_OHA_DH_cat_dom"/>
</dbReference>
<sequence length="524" mass="57739">MRILISDRISDKGIKILEKEFQVDVKTGLTEEELINEIKHYDALIVRSSTKVTKKIIDSAQKLKVIGRAGVGVDNIDVSAATQKGILVVNAPEGNTIAAAEHTLAMLLSLSRKIPQASASLKAGNWDRKGFMGVEVKGKILGIIGLGRIGKEVAKRAKSFQMNIIAYDPYISQENVFKEDIELVEFETLISKSDFITLHIPLTPDTKYILGEKEFKMMKKGVRIINCARGGIIDENALYNAILDGTVAGAALDVFETEPPVGNRLLELDQVVATPHLGASTEEAQINVSIDVAEDVIRALRNETVKNAVNMVTVKPEEWNFLSPYVMLSEKLGRFYSQFRNGRVHKVEMIFKGKIADTKTSILTSAALKGLLNVILQEPVNLVNAQVVAKERNIKIIETKSSDVEDYGNLLILKVYTDKGEGEVGGTVFGNNDQRIVQIDEYKIDLIPEGNIILISHTDKPGMIGKVGSILGNNDINIATMQVGRKKPRGEAVMALTVDEYVNEKILREIAEIEGIEDLKFVVF</sequence>
<dbReference type="SUPFAM" id="SSF143548">
    <property type="entry name" value="Serine metabolism enzymes domain"/>
    <property type="match status" value="1"/>
</dbReference>
<keyword evidence="8 11" id="KW-0718">Serine biosynthesis</keyword>
<dbReference type="Proteomes" id="UP000662904">
    <property type="component" value="Chromosome"/>
</dbReference>
<dbReference type="GO" id="GO:0004617">
    <property type="term" value="F:phosphoglycerate dehydrogenase activity"/>
    <property type="evidence" value="ECO:0007669"/>
    <property type="project" value="UniProtKB-UniRule"/>
</dbReference>
<dbReference type="Pfam" id="PF19304">
    <property type="entry name" value="PGDH_inter"/>
    <property type="match status" value="1"/>
</dbReference>
<dbReference type="GO" id="GO:0051287">
    <property type="term" value="F:NAD binding"/>
    <property type="evidence" value="ECO:0007669"/>
    <property type="project" value="UniProtKB-UniRule"/>
</dbReference>
<dbReference type="PANTHER" id="PTHR42789">
    <property type="entry name" value="D-ISOMER SPECIFIC 2-HYDROXYACID DEHYDROGENASE FAMILY PROTEIN (AFU_ORTHOLOGUE AFUA_6G10090)"/>
    <property type="match status" value="1"/>
</dbReference>
<dbReference type="EMBL" id="CP059066">
    <property type="protein sequence ID" value="QSQ10020.1"/>
    <property type="molecule type" value="Genomic_DNA"/>
</dbReference>
<evidence type="ECO:0000256" key="1">
    <source>
        <dbReference type="ARBA" id="ARBA00003800"/>
    </source>
</evidence>
<dbReference type="InterPro" id="IPR006140">
    <property type="entry name" value="D-isomer_DH_NAD-bd"/>
</dbReference>
<keyword evidence="14" id="KW-1185">Reference proteome</keyword>
<gene>
    <name evidence="13" type="primary">serA</name>
    <name evidence="13" type="ORF">H0A61_02412</name>
</gene>
<dbReference type="SUPFAM" id="SSF51735">
    <property type="entry name" value="NAD(P)-binding Rossmann-fold domains"/>
    <property type="match status" value="1"/>
</dbReference>
<evidence type="ECO:0000256" key="2">
    <source>
        <dbReference type="ARBA" id="ARBA00005216"/>
    </source>
</evidence>
<dbReference type="Pfam" id="PF02826">
    <property type="entry name" value="2-Hacid_dh_C"/>
    <property type="match status" value="1"/>
</dbReference>
<feature type="domain" description="ACT" evidence="12">
    <location>
        <begin position="452"/>
        <end position="524"/>
    </location>
</feature>
<organism evidence="13 14">
    <name type="scientific">Koleobacter methoxysyntrophicus</name>
    <dbReference type="NCBI Taxonomy" id="2751313"/>
    <lineage>
        <taxon>Bacteria</taxon>
        <taxon>Bacillati</taxon>
        <taxon>Bacillota</taxon>
        <taxon>Clostridia</taxon>
        <taxon>Koleobacterales</taxon>
        <taxon>Koleobacteraceae</taxon>
        <taxon>Koleobacter</taxon>
    </lineage>
</organism>
<dbReference type="CDD" id="cd12173">
    <property type="entry name" value="PGDH_4"/>
    <property type="match status" value="1"/>
</dbReference>
<comment type="pathway">
    <text evidence="2 11">Amino-acid biosynthesis; L-serine biosynthesis; L-serine from 3-phospho-D-glycerate: step 1/3.</text>
</comment>
<accession>A0A8A0RR41</accession>
<evidence type="ECO:0000256" key="8">
    <source>
        <dbReference type="ARBA" id="ARBA00023299"/>
    </source>
</evidence>
<dbReference type="PROSITE" id="PS00671">
    <property type="entry name" value="D_2_HYDROXYACID_DH_3"/>
    <property type="match status" value="1"/>
</dbReference>
<dbReference type="PROSITE" id="PS00065">
    <property type="entry name" value="D_2_HYDROXYACID_DH_1"/>
    <property type="match status" value="1"/>
</dbReference>
<comment type="function">
    <text evidence="1">Catalyzes the reversible oxidation of 3-phospho-D-glycerate to 3-phosphonooxypyruvate, the first step of the phosphorylated L-serine biosynthesis pathway. Also catalyzes the reversible oxidation of 2-hydroxyglutarate to 2-oxoglutarate.</text>
</comment>
<dbReference type="FunFam" id="3.30.70.260:FF:000008">
    <property type="entry name" value="D-3-phosphoglycerate dehydrogenase, chloroplastic"/>
    <property type="match status" value="1"/>
</dbReference>
<dbReference type="Gene3D" id="3.30.70.260">
    <property type="match status" value="1"/>
</dbReference>
<comment type="catalytic activity">
    <reaction evidence="9">
        <text>(R)-2-hydroxyglutarate + NAD(+) = 2-oxoglutarate + NADH + H(+)</text>
        <dbReference type="Rhea" id="RHEA:49612"/>
        <dbReference type="ChEBI" id="CHEBI:15378"/>
        <dbReference type="ChEBI" id="CHEBI:15801"/>
        <dbReference type="ChEBI" id="CHEBI:16810"/>
        <dbReference type="ChEBI" id="CHEBI:57540"/>
        <dbReference type="ChEBI" id="CHEBI:57945"/>
        <dbReference type="EC" id="1.1.1.399"/>
    </reaction>
</comment>
<protein>
    <recommendedName>
        <fullName evidence="4 11">D-3-phosphoglycerate dehydrogenase</fullName>
        <ecNumber evidence="11">1.1.1.95</ecNumber>
    </recommendedName>
</protein>
<keyword evidence="6 11" id="KW-0560">Oxidoreductase</keyword>
<evidence type="ECO:0000256" key="5">
    <source>
        <dbReference type="ARBA" id="ARBA00022605"/>
    </source>
</evidence>